<evidence type="ECO:0000256" key="2">
    <source>
        <dbReference type="SAM" id="SignalP"/>
    </source>
</evidence>
<dbReference type="Pfam" id="PF25917">
    <property type="entry name" value="BSH_RND"/>
    <property type="match status" value="1"/>
</dbReference>
<evidence type="ECO:0000313" key="5">
    <source>
        <dbReference type="Proteomes" id="UP000092616"/>
    </source>
</evidence>
<evidence type="ECO:0000313" key="4">
    <source>
        <dbReference type="EMBL" id="OBX84236.1"/>
    </source>
</evidence>
<dbReference type="Gene3D" id="2.40.30.170">
    <property type="match status" value="1"/>
</dbReference>
<dbReference type="GO" id="GO:0015562">
    <property type="term" value="F:efflux transmembrane transporter activity"/>
    <property type="evidence" value="ECO:0007669"/>
    <property type="project" value="TreeGrafter"/>
</dbReference>
<comment type="caution">
    <text evidence="4">The sequence shown here is derived from an EMBL/GenBank/DDBJ whole genome shotgun (WGS) entry which is preliminary data.</text>
</comment>
<dbReference type="SUPFAM" id="SSF111369">
    <property type="entry name" value="HlyD-like secretion proteins"/>
    <property type="match status" value="1"/>
</dbReference>
<evidence type="ECO:0000259" key="3">
    <source>
        <dbReference type="Pfam" id="PF25917"/>
    </source>
</evidence>
<dbReference type="GO" id="GO:1990281">
    <property type="term" value="C:efflux pump complex"/>
    <property type="evidence" value="ECO:0007669"/>
    <property type="project" value="TreeGrafter"/>
</dbReference>
<keyword evidence="5" id="KW-1185">Reference proteome</keyword>
<dbReference type="NCBIfam" id="TIGR01730">
    <property type="entry name" value="RND_mfp"/>
    <property type="match status" value="1"/>
</dbReference>
<dbReference type="PANTHER" id="PTHR30469">
    <property type="entry name" value="MULTIDRUG RESISTANCE PROTEIN MDTA"/>
    <property type="match status" value="1"/>
</dbReference>
<feature type="signal peptide" evidence="2">
    <location>
        <begin position="1"/>
        <end position="32"/>
    </location>
</feature>
<dbReference type="Proteomes" id="UP000092616">
    <property type="component" value="Unassembled WGS sequence"/>
</dbReference>
<dbReference type="InterPro" id="IPR058625">
    <property type="entry name" value="MdtA-like_BSH"/>
</dbReference>
<keyword evidence="2" id="KW-0732">Signal</keyword>
<dbReference type="EMBL" id="LZNA01000007">
    <property type="protein sequence ID" value="OBX84236.1"/>
    <property type="molecule type" value="Genomic_DNA"/>
</dbReference>
<dbReference type="Gene3D" id="2.40.50.100">
    <property type="match status" value="1"/>
</dbReference>
<organism evidence="4 5">
    <name type="scientific">Faucicola atlantae</name>
    <dbReference type="NCBI Taxonomy" id="34059"/>
    <lineage>
        <taxon>Bacteria</taxon>
        <taxon>Pseudomonadati</taxon>
        <taxon>Pseudomonadota</taxon>
        <taxon>Gammaproteobacteria</taxon>
        <taxon>Moraxellales</taxon>
        <taxon>Moraxellaceae</taxon>
        <taxon>Faucicola</taxon>
    </lineage>
</organism>
<feature type="domain" description="Multidrug resistance protein MdtA-like barrel-sandwich hybrid" evidence="3">
    <location>
        <begin position="46"/>
        <end position="195"/>
    </location>
</feature>
<dbReference type="InterPro" id="IPR006143">
    <property type="entry name" value="RND_pump_MFP"/>
</dbReference>
<dbReference type="PANTHER" id="PTHR30469:SF15">
    <property type="entry name" value="HLYD FAMILY OF SECRETION PROTEINS"/>
    <property type="match status" value="1"/>
</dbReference>
<gene>
    <name evidence="4" type="ORF">A9306_03615</name>
</gene>
<dbReference type="AlphaFoldDB" id="A0A1B8QKW6"/>
<dbReference type="Gene3D" id="1.10.287.470">
    <property type="entry name" value="Helix hairpin bin"/>
    <property type="match status" value="1"/>
</dbReference>
<name>A0A1B8QKW6_9GAMM</name>
<protein>
    <recommendedName>
        <fullName evidence="3">Multidrug resistance protein MdtA-like barrel-sandwich hybrid domain-containing protein</fullName>
    </recommendedName>
</protein>
<sequence length="280" mass="30599">MVKKILTYITCTPQTACLSIAVLLLTSIPSHAASSEFGCMLRPMQTVDVRSPVVGTLSSVNVERGDYVKKGQVIARLDSQVEQAAVNTAKYRSQTAASSTAAQNKVRAAKAKADRMRQLADAQYMSRQAYEDAYQEYQAAQAELLAAQEIQTQAKYEYQAALSELNRRTITSPISGTVTTRYLDKGAVVSPTDGKFPIMTIAQTDRLKVQIIAPVKYFKRLRQGSRLTITPEEPFNNPVKMMVAIKDRSVDAASGTFSMIGYINNANNKIPSGILCSVGL</sequence>
<comment type="similarity">
    <text evidence="1">Belongs to the membrane fusion protein (MFP) (TC 8.A.1) family.</text>
</comment>
<evidence type="ECO:0000256" key="1">
    <source>
        <dbReference type="ARBA" id="ARBA00009477"/>
    </source>
</evidence>
<proteinExistence type="inferred from homology"/>
<feature type="chain" id="PRO_5008612471" description="Multidrug resistance protein MdtA-like barrel-sandwich hybrid domain-containing protein" evidence="2">
    <location>
        <begin position="33"/>
        <end position="280"/>
    </location>
</feature>
<accession>A0A1B8QKW6</accession>
<reference evidence="4 5" key="1">
    <citation type="submission" date="2016-06" db="EMBL/GenBank/DDBJ databases">
        <title>Draft genome of Moraxella atlantae CCUG 59586.</title>
        <authorList>
            <person name="Salva-Serra F."/>
            <person name="Engstrom-Jakobsson H."/>
            <person name="Thorell K."/>
            <person name="Gonzales-Siles L."/>
            <person name="Karlsson R."/>
            <person name="Boulund F."/>
            <person name="Engstrand L."/>
            <person name="Kristiansson E."/>
            <person name="Moore E."/>
        </authorList>
    </citation>
    <scope>NUCLEOTIDE SEQUENCE [LARGE SCALE GENOMIC DNA]</scope>
    <source>
        <strain evidence="4 5">CCUG 59586</strain>
    </source>
</reference>